<name>A0AAV7UK73_PLEWA</name>
<dbReference type="EMBL" id="JANPWB010000005">
    <property type="protein sequence ID" value="KAJ1188741.1"/>
    <property type="molecule type" value="Genomic_DNA"/>
</dbReference>
<evidence type="ECO:0000313" key="1">
    <source>
        <dbReference type="EMBL" id="KAJ1188741.1"/>
    </source>
</evidence>
<comment type="caution">
    <text evidence="1">The sequence shown here is derived from an EMBL/GenBank/DDBJ whole genome shotgun (WGS) entry which is preliminary data.</text>
</comment>
<reference evidence="1" key="1">
    <citation type="journal article" date="2022" name="bioRxiv">
        <title>Sequencing and chromosome-scale assembly of the giantPleurodeles waltlgenome.</title>
        <authorList>
            <person name="Brown T."/>
            <person name="Elewa A."/>
            <person name="Iarovenko S."/>
            <person name="Subramanian E."/>
            <person name="Araus A.J."/>
            <person name="Petzold A."/>
            <person name="Susuki M."/>
            <person name="Suzuki K.-i.T."/>
            <person name="Hayashi T."/>
            <person name="Toyoda A."/>
            <person name="Oliveira C."/>
            <person name="Osipova E."/>
            <person name="Leigh N.D."/>
            <person name="Simon A."/>
            <person name="Yun M.H."/>
        </authorList>
    </citation>
    <scope>NUCLEOTIDE SEQUENCE</scope>
    <source>
        <strain evidence="1">20211129_DDA</strain>
        <tissue evidence="1">Liver</tissue>
    </source>
</reference>
<evidence type="ECO:0008006" key="3">
    <source>
        <dbReference type="Google" id="ProtNLM"/>
    </source>
</evidence>
<organism evidence="1 2">
    <name type="scientific">Pleurodeles waltl</name>
    <name type="common">Iberian ribbed newt</name>
    <dbReference type="NCBI Taxonomy" id="8319"/>
    <lineage>
        <taxon>Eukaryota</taxon>
        <taxon>Metazoa</taxon>
        <taxon>Chordata</taxon>
        <taxon>Craniata</taxon>
        <taxon>Vertebrata</taxon>
        <taxon>Euteleostomi</taxon>
        <taxon>Amphibia</taxon>
        <taxon>Batrachia</taxon>
        <taxon>Caudata</taxon>
        <taxon>Salamandroidea</taxon>
        <taxon>Salamandridae</taxon>
        <taxon>Pleurodelinae</taxon>
        <taxon>Pleurodeles</taxon>
    </lineage>
</organism>
<proteinExistence type="predicted"/>
<accession>A0AAV7UK73</accession>
<evidence type="ECO:0000313" key="2">
    <source>
        <dbReference type="Proteomes" id="UP001066276"/>
    </source>
</evidence>
<protein>
    <recommendedName>
        <fullName evidence="3">Reverse transcriptase domain-containing protein</fullName>
    </recommendedName>
</protein>
<sequence length="212" mass="24556">MALFYKTFCVELAPLLVRLFNSFRTTGALTPSVLDATIVVIHKPGFTPNRQCGDNTKRLLHLLDKTDRSCREALFLSIDAEKAFDRVHWPYLFKVLERFGLGPVFRFWISCVYRSPRAAVRGASAKSAPRAIATLQSAILKFIWEGRPARLSRRMLYRPKSGGALAIPCLQRYFQVTQLRFLLEWNRPLTEKHWCFMDQAVADLHIWKEPWL</sequence>
<gene>
    <name evidence="1" type="ORF">NDU88_005498</name>
</gene>
<dbReference type="AlphaFoldDB" id="A0AAV7UK73"/>
<keyword evidence="2" id="KW-1185">Reference proteome</keyword>
<dbReference type="Proteomes" id="UP001066276">
    <property type="component" value="Chromosome 3_1"/>
</dbReference>
<dbReference type="PANTHER" id="PTHR19446">
    <property type="entry name" value="REVERSE TRANSCRIPTASES"/>
    <property type="match status" value="1"/>
</dbReference>